<organism evidence="1 2">
    <name type="scientific">Halobacillus dabanensis</name>
    <dbReference type="NCBI Taxonomy" id="240302"/>
    <lineage>
        <taxon>Bacteria</taxon>
        <taxon>Bacillati</taxon>
        <taxon>Bacillota</taxon>
        <taxon>Bacilli</taxon>
        <taxon>Bacillales</taxon>
        <taxon>Bacillaceae</taxon>
        <taxon>Halobacillus</taxon>
    </lineage>
</organism>
<accession>A0A1I3Q607</accession>
<keyword evidence="2" id="KW-1185">Reference proteome</keyword>
<proteinExistence type="predicted"/>
<reference evidence="2" key="1">
    <citation type="submission" date="2016-10" db="EMBL/GenBank/DDBJ databases">
        <authorList>
            <person name="Varghese N."/>
            <person name="Submissions S."/>
        </authorList>
    </citation>
    <scope>NUCLEOTIDE SEQUENCE [LARGE SCALE GENOMIC DNA]</scope>
    <source>
        <strain evidence="2">CGMCC 1.3704</strain>
    </source>
</reference>
<name>A0A1I3Q607_HALDA</name>
<protein>
    <submittedName>
        <fullName evidence="1">Uncharacterized protein</fullName>
    </submittedName>
</protein>
<dbReference type="AlphaFoldDB" id="A0A1I3Q607"/>
<evidence type="ECO:0000313" key="2">
    <source>
        <dbReference type="Proteomes" id="UP000183557"/>
    </source>
</evidence>
<gene>
    <name evidence="1" type="ORF">SAMN04487936_101558</name>
</gene>
<dbReference type="EMBL" id="FOSB01000001">
    <property type="protein sequence ID" value="SFJ29298.1"/>
    <property type="molecule type" value="Genomic_DNA"/>
</dbReference>
<evidence type="ECO:0000313" key="1">
    <source>
        <dbReference type="EMBL" id="SFJ29298.1"/>
    </source>
</evidence>
<sequence length="205" mass="23569">MTPSSKSLKWPYTTQINFMAIVDTLIPSSVVIFKSGWRFQCGGVELSIWEYLLMSFDNLPTPLSNEVSQLLDLSALYIHKGHYHSPFSIYNPHICKGIFATLSRKDRLTAITHLENLKVPLHILPIPYKNNPTLLQITIDSLYQLTVFGYYSEWYGYGCTRYHCPSCRHLCTYPVGWAYTGYPGPSFGYRDFRGFLLNMSNLKSE</sequence>
<dbReference type="Proteomes" id="UP000183557">
    <property type="component" value="Unassembled WGS sequence"/>
</dbReference>